<dbReference type="Gene3D" id="3.30.1340.30">
    <property type="match status" value="3"/>
</dbReference>
<sequence length="215" mass="24215">MNDSDPQRVVREELEWEPSVDDAHIGVNARDGIVTLSGTVNTYAEKLAAERVAARVDGVKAIAQELEVRDAFMRPEGDDDVARRCTEALSWTVTLPKDRVKVRVEHGWVTLSGELEWNYQREEAFEVTRKLRGVKGVINNMTLKQRPTPSDFRERIKAALVRNAQIEANGIAIHTDGSKVTLTETVPRWSERYAAEYAAWAAPDVMDVDDRLTVI</sequence>
<comment type="caution">
    <text evidence="3">The sequence shown here is derived from an EMBL/GenBank/DDBJ whole genome shotgun (WGS) entry which is preliminary data.</text>
</comment>
<dbReference type="Proteomes" id="UP001526246">
    <property type="component" value="Unassembled WGS sequence"/>
</dbReference>
<dbReference type="EMBL" id="JAPDOB010000001">
    <property type="protein sequence ID" value="MCW3797209.1"/>
    <property type="molecule type" value="Genomic_DNA"/>
</dbReference>
<keyword evidence="1" id="KW-0732">Signal</keyword>
<dbReference type="SMART" id="SM00749">
    <property type="entry name" value="BON"/>
    <property type="match status" value="3"/>
</dbReference>
<feature type="domain" description="BON" evidence="2">
    <location>
        <begin position="148"/>
        <end position="215"/>
    </location>
</feature>
<evidence type="ECO:0000259" key="2">
    <source>
        <dbReference type="PROSITE" id="PS50914"/>
    </source>
</evidence>
<accession>A0ABT3JE70</accession>
<evidence type="ECO:0000313" key="4">
    <source>
        <dbReference type="Proteomes" id="UP001526246"/>
    </source>
</evidence>
<organism evidence="3 4">
    <name type="scientific">Sphingomonas arvum</name>
    <dbReference type="NCBI Taxonomy" id="2992113"/>
    <lineage>
        <taxon>Bacteria</taxon>
        <taxon>Pseudomonadati</taxon>
        <taxon>Pseudomonadota</taxon>
        <taxon>Alphaproteobacteria</taxon>
        <taxon>Sphingomonadales</taxon>
        <taxon>Sphingomonadaceae</taxon>
        <taxon>Sphingomonas</taxon>
    </lineage>
</organism>
<proteinExistence type="predicted"/>
<dbReference type="PANTHER" id="PTHR34606:SF4">
    <property type="entry name" value="OUTER MEMBRANE LIPOPROTEIN DOLP"/>
    <property type="match status" value="1"/>
</dbReference>
<dbReference type="RefSeq" id="WP_264881357.1">
    <property type="nucleotide sequence ID" value="NZ_JAPDOB010000001.1"/>
</dbReference>
<reference evidence="3 4" key="1">
    <citation type="submission" date="2022-10" db="EMBL/GenBank/DDBJ databases">
        <title>Sphingomonas sp.</title>
        <authorList>
            <person name="Jin C."/>
        </authorList>
    </citation>
    <scope>NUCLEOTIDE SEQUENCE [LARGE SCALE GENOMIC DNA]</scope>
    <source>
        <strain evidence="3 4">BN140010</strain>
    </source>
</reference>
<keyword evidence="4" id="KW-1185">Reference proteome</keyword>
<name>A0ABT3JE70_9SPHN</name>
<dbReference type="PANTHER" id="PTHR34606">
    <property type="entry name" value="BON DOMAIN-CONTAINING PROTEIN"/>
    <property type="match status" value="1"/>
</dbReference>
<dbReference type="InterPro" id="IPR014004">
    <property type="entry name" value="Transpt-assoc_nodulatn_dom_bac"/>
</dbReference>
<gene>
    <name evidence="3" type="ORF">OMW55_05225</name>
</gene>
<evidence type="ECO:0000313" key="3">
    <source>
        <dbReference type="EMBL" id="MCW3797209.1"/>
    </source>
</evidence>
<protein>
    <submittedName>
        <fullName evidence="3">BON domain-containing protein</fullName>
    </submittedName>
</protein>
<dbReference type="PROSITE" id="PS50914">
    <property type="entry name" value="BON"/>
    <property type="match status" value="3"/>
</dbReference>
<dbReference type="Pfam" id="PF04972">
    <property type="entry name" value="BON"/>
    <property type="match status" value="3"/>
</dbReference>
<feature type="domain" description="BON" evidence="2">
    <location>
        <begin position="77"/>
        <end position="145"/>
    </location>
</feature>
<dbReference type="InterPro" id="IPR051686">
    <property type="entry name" value="Lipoprotein_DolP"/>
</dbReference>
<dbReference type="InterPro" id="IPR007055">
    <property type="entry name" value="BON_dom"/>
</dbReference>
<feature type="domain" description="BON" evidence="2">
    <location>
        <begin position="2"/>
        <end position="70"/>
    </location>
</feature>
<evidence type="ECO:0000256" key="1">
    <source>
        <dbReference type="ARBA" id="ARBA00022729"/>
    </source>
</evidence>